<comment type="caution">
    <text evidence="1">The sequence shown here is derived from an EMBL/GenBank/DDBJ whole genome shotgun (WGS) entry which is preliminary data.</text>
</comment>
<dbReference type="EMBL" id="SRXU01000010">
    <property type="protein sequence ID" value="TGX38299.1"/>
    <property type="molecule type" value="Genomic_DNA"/>
</dbReference>
<dbReference type="AlphaFoldDB" id="A0A4S1W6G0"/>
<sequence>MPTDFPLLKPQQRPCRDRQADRRLRWLAALPCALLVACGPVREAADQTATHSSDVRPVLLKLGARSLAVPRNCLDMPIGTPATAGAEIVEEALLIAMLLPDLECRTPENTAHFGKTGATKPGLFVLIHSVNPTLGVDGALRRSYRFETEDHPGYIPGSINRVAPDQVTLLRKKYLANGYRRVAVDVIGSASDGTFVVCTRSAAGGGVNGSDSVPMCRQYFGDGGLYVKASYGRAWLDRHEAIRAGVVEKIKSFAGAQNARP</sequence>
<accession>A0A4S1W6G0</accession>
<gene>
    <name evidence="1" type="ORF">E5A74_18945</name>
</gene>
<evidence type="ECO:0000313" key="1">
    <source>
        <dbReference type="EMBL" id="TGX38299.1"/>
    </source>
</evidence>
<organism evidence="1 2">
    <name type="scientific">Sphingomonas naasensis</name>
    <dbReference type="NCBI Taxonomy" id="1344951"/>
    <lineage>
        <taxon>Bacteria</taxon>
        <taxon>Pseudomonadati</taxon>
        <taxon>Pseudomonadota</taxon>
        <taxon>Alphaproteobacteria</taxon>
        <taxon>Sphingomonadales</taxon>
        <taxon>Sphingomonadaceae</taxon>
        <taxon>Sphingomonas</taxon>
    </lineage>
</organism>
<dbReference type="OrthoDB" id="9814760at2"/>
<dbReference type="RefSeq" id="WP_135987203.1">
    <property type="nucleotide sequence ID" value="NZ_JAASQM010000003.1"/>
</dbReference>
<protein>
    <submittedName>
        <fullName evidence="1">Uncharacterized protein</fullName>
    </submittedName>
</protein>
<dbReference type="Proteomes" id="UP000309848">
    <property type="component" value="Unassembled WGS sequence"/>
</dbReference>
<keyword evidence="2" id="KW-1185">Reference proteome</keyword>
<name>A0A4S1W6G0_9SPHN</name>
<evidence type="ECO:0000313" key="2">
    <source>
        <dbReference type="Proteomes" id="UP000309848"/>
    </source>
</evidence>
<proteinExistence type="predicted"/>
<reference evidence="1 2" key="1">
    <citation type="submission" date="2019-04" db="EMBL/GenBank/DDBJ databases">
        <title>Sphingomonas psychrotolerans sp. nov., isolated from soil in the Tianshan Mountains, Xinjiang, China.</title>
        <authorList>
            <person name="Luo Y."/>
            <person name="Sheng H."/>
        </authorList>
    </citation>
    <scope>NUCLEOTIDE SEQUENCE [LARGE SCALE GENOMIC DNA]</scope>
    <source>
        <strain evidence="1 2">KIS18-15</strain>
    </source>
</reference>